<keyword evidence="3" id="KW-1185">Reference proteome</keyword>
<dbReference type="RefSeq" id="WP_203989981.1">
    <property type="nucleotide sequence ID" value="NZ_BOOU01000063.1"/>
</dbReference>
<gene>
    <name evidence="2" type="ORF">Sru01_47920</name>
</gene>
<feature type="region of interest" description="Disordered" evidence="1">
    <location>
        <begin position="260"/>
        <end position="300"/>
    </location>
</feature>
<dbReference type="Proteomes" id="UP000655287">
    <property type="component" value="Unassembled WGS sequence"/>
</dbReference>
<dbReference type="Gene3D" id="2.50.20.20">
    <property type="match status" value="1"/>
</dbReference>
<evidence type="ECO:0000256" key="1">
    <source>
        <dbReference type="SAM" id="MobiDB-lite"/>
    </source>
</evidence>
<dbReference type="InterPro" id="IPR029046">
    <property type="entry name" value="LolA/LolB/LppX"/>
</dbReference>
<protein>
    <submittedName>
        <fullName evidence="2">Lipoprotein</fullName>
    </submittedName>
</protein>
<evidence type="ECO:0000313" key="3">
    <source>
        <dbReference type="Proteomes" id="UP000655287"/>
    </source>
</evidence>
<dbReference type="AlphaFoldDB" id="A0A919R7U8"/>
<keyword evidence="2" id="KW-0449">Lipoprotein</keyword>
<dbReference type="SUPFAM" id="SSF89392">
    <property type="entry name" value="Prokaryotic lipoproteins and lipoprotein localization factors"/>
    <property type="match status" value="1"/>
</dbReference>
<name>A0A919R7U8_9ACTN</name>
<evidence type="ECO:0000313" key="2">
    <source>
        <dbReference type="EMBL" id="GII79810.1"/>
    </source>
</evidence>
<accession>A0A919R7U8</accession>
<organism evidence="2 3">
    <name type="scientific">Sphaerisporangium rufum</name>
    <dbReference type="NCBI Taxonomy" id="1381558"/>
    <lineage>
        <taxon>Bacteria</taxon>
        <taxon>Bacillati</taxon>
        <taxon>Actinomycetota</taxon>
        <taxon>Actinomycetes</taxon>
        <taxon>Streptosporangiales</taxon>
        <taxon>Streptosporangiaceae</taxon>
        <taxon>Sphaerisporangium</taxon>
    </lineage>
</organism>
<reference evidence="2" key="1">
    <citation type="submission" date="2021-01" db="EMBL/GenBank/DDBJ databases">
        <title>Whole genome shotgun sequence of Sphaerisporangium rufum NBRC 109079.</title>
        <authorList>
            <person name="Komaki H."/>
            <person name="Tamura T."/>
        </authorList>
    </citation>
    <scope>NUCLEOTIDE SEQUENCE</scope>
    <source>
        <strain evidence="2">NBRC 109079</strain>
    </source>
</reference>
<sequence length="300" mass="31099">MTSAVVATGSAMLIAVSACGQAPQRSATALGAVQLTAAETLQQSARQAESVTSYTAKLALDFSSKQEGSGSIGGTMVYRQKPQLASDVTLDQINVGGQNVAGGARVILVGDTAYLKVDMLNRLVGAAKPWIKIDLTEAGQHAGVNVDQYLSQAQQVDLQTSVKMLTSSKDAQKVGTETVGGVETTHYKGTFTVAEAVKALAPDVQQKVQGRLDSVKDMKFDAWIDADNLPRKVEMNGGATEGTFKLTSLFSAFNESAEVTAPPADQVGDLPRNLGELGRDGAGGDGATGAAVPATPEPTR</sequence>
<comment type="caution">
    <text evidence="2">The sequence shown here is derived from an EMBL/GenBank/DDBJ whole genome shotgun (WGS) entry which is preliminary data.</text>
</comment>
<proteinExistence type="predicted"/>
<dbReference type="EMBL" id="BOOU01000063">
    <property type="protein sequence ID" value="GII79810.1"/>
    <property type="molecule type" value="Genomic_DNA"/>
</dbReference>